<gene>
    <name evidence="2" type="ORF">SAE02_15000</name>
</gene>
<keyword evidence="3" id="KW-1185">Reference proteome</keyword>
<evidence type="ECO:0000256" key="1">
    <source>
        <dbReference type="SAM" id="MobiDB-lite"/>
    </source>
</evidence>
<comment type="caution">
    <text evidence="2">The sequence shown here is derived from an EMBL/GenBank/DDBJ whole genome shotgun (WGS) entry which is preliminary data.</text>
</comment>
<dbReference type="RefSeq" id="WP_044427005.1">
    <property type="nucleotide sequence ID" value="NZ_BJYZ01000006.1"/>
</dbReference>
<reference evidence="2 3" key="1">
    <citation type="submission" date="2019-07" db="EMBL/GenBank/DDBJ databases">
        <title>Whole genome shotgun sequence of Skermanella aerolata NBRC 106429.</title>
        <authorList>
            <person name="Hosoyama A."/>
            <person name="Uohara A."/>
            <person name="Ohji S."/>
            <person name="Ichikawa N."/>
        </authorList>
    </citation>
    <scope>NUCLEOTIDE SEQUENCE [LARGE SCALE GENOMIC DNA]</scope>
    <source>
        <strain evidence="2 3">NBRC 106429</strain>
    </source>
</reference>
<feature type="region of interest" description="Disordered" evidence="1">
    <location>
        <begin position="22"/>
        <end position="77"/>
    </location>
</feature>
<evidence type="ECO:0000313" key="2">
    <source>
        <dbReference type="EMBL" id="GEO37352.1"/>
    </source>
</evidence>
<accession>A0A512DLK2</accession>
<dbReference type="OrthoDB" id="9861917at2"/>
<proteinExistence type="predicted"/>
<protein>
    <submittedName>
        <fullName evidence="2">Uncharacterized protein</fullName>
    </submittedName>
</protein>
<organism evidence="2 3">
    <name type="scientific">Skermanella aerolata</name>
    <dbReference type="NCBI Taxonomy" id="393310"/>
    <lineage>
        <taxon>Bacteria</taxon>
        <taxon>Pseudomonadati</taxon>
        <taxon>Pseudomonadota</taxon>
        <taxon>Alphaproteobacteria</taxon>
        <taxon>Rhodospirillales</taxon>
        <taxon>Azospirillaceae</taxon>
        <taxon>Skermanella</taxon>
    </lineage>
</organism>
<evidence type="ECO:0000313" key="3">
    <source>
        <dbReference type="Proteomes" id="UP000321523"/>
    </source>
</evidence>
<dbReference type="Proteomes" id="UP000321523">
    <property type="component" value="Unassembled WGS sequence"/>
</dbReference>
<sequence length="105" mass="11233">MVASLLSASGLAQAQGVTPYDTFRDASGAPAYSSNLTTLPDDRDLLGPGSAPLLTMSDPFSERVRPARGYGEIGDPDADYFEAQADLTRQKAQSLQALDDQRRAR</sequence>
<dbReference type="AlphaFoldDB" id="A0A512DLK2"/>
<dbReference type="EMBL" id="BJYZ01000006">
    <property type="protein sequence ID" value="GEO37352.1"/>
    <property type="molecule type" value="Genomic_DNA"/>
</dbReference>
<name>A0A512DLK2_9PROT</name>